<proteinExistence type="predicted"/>
<sequence>MHRPILCYLWVLLISILLYAPRVHACVDEEGAYPQSLAELKGLGMFIGLSAVIVFSLVWIAVQWRRSSGSKRLRYRLWAVELPLLLVCAGIVVIVVTVYLPLLFFDNKCV</sequence>
<organism evidence="2 3">
    <name type="scientific">Paenibacillus residui</name>
    <dbReference type="NCBI Taxonomy" id="629724"/>
    <lineage>
        <taxon>Bacteria</taxon>
        <taxon>Bacillati</taxon>
        <taxon>Bacillota</taxon>
        <taxon>Bacilli</taxon>
        <taxon>Bacillales</taxon>
        <taxon>Paenibacillaceae</taxon>
        <taxon>Paenibacillus</taxon>
    </lineage>
</organism>
<dbReference type="Proteomes" id="UP001597120">
    <property type="component" value="Unassembled WGS sequence"/>
</dbReference>
<protein>
    <submittedName>
        <fullName evidence="2">Uncharacterized protein</fullName>
    </submittedName>
</protein>
<evidence type="ECO:0000313" key="2">
    <source>
        <dbReference type="EMBL" id="MFD0869421.1"/>
    </source>
</evidence>
<name>A0ABW3DA35_9BACL</name>
<evidence type="ECO:0000313" key="3">
    <source>
        <dbReference type="Proteomes" id="UP001597120"/>
    </source>
</evidence>
<reference evidence="3" key="1">
    <citation type="journal article" date="2019" name="Int. J. Syst. Evol. Microbiol.">
        <title>The Global Catalogue of Microorganisms (GCM) 10K type strain sequencing project: providing services to taxonomists for standard genome sequencing and annotation.</title>
        <authorList>
            <consortium name="The Broad Institute Genomics Platform"/>
            <consortium name="The Broad Institute Genome Sequencing Center for Infectious Disease"/>
            <person name="Wu L."/>
            <person name="Ma J."/>
        </authorList>
    </citation>
    <scope>NUCLEOTIDE SEQUENCE [LARGE SCALE GENOMIC DNA]</scope>
    <source>
        <strain evidence="3">CCUG 57263</strain>
    </source>
</reference>
<feature type="transmembrane region" description="Helical" evidence="1">
    <location>
        <begin position="41"/>
        <end position="62"/>
    </location>
</feature>
<keyword evidence="3" id="KW-1185">Reference proteome</keyword>
<keyword evidence="1" id="KW-0812">Transmembrane</keyword>
<keyword evidence="1" id="KW-0472">Membrane</keyword>
<dbReference type="EMBL" id="JBHTIU010000029">
    <property type="protein sequence ID" value="MFD0869421.1"/>
    <property type="molecule type" value="Genomic_DNA"/>
</dbReference>
<comment type="caution">
    <text evidence="2">The sequence shown here is derived from an EMBL/GenBank/DDBJ whole genome shotgun (WGS) entry which is preliminary data.</text>
</comment>
<evidence type="ECO:0000256" key="1">
    <source>
        <dbReference type="SAM" id="Phobius"/>
    </source>
</evidence>
<keyword evidence="1" id="KW-1133">Transmembrane helix</keyword>
<accession>A0ABW3DA35</accession>
<gene>
    <name evidence="2" type="ORF">ACFQ03_09685</name>
</gene>
<feature type="transmembrane region" description="Helical" evidence="1">
    <location>
        <begin position="82"/>
        <end position="105"/>
    </location>
</feature>
<dbReference type="RefSeq" id="WP_150959661.1">
    <property type="nucleotide sequence ID" value="NZ_JBHTIU010000029.1"/>
</dbReference>